<protein>
    <submittedName>
        <fullName evidence="6">Tfp pilus assembly protein PilF</fullName>
    </submittedName>
</protein>
<accession>A0A2A4SLC2</accession>
<evidence type="ECO:0000313" key="7">
    <source>
        <dbReference type="Proteomes" id="UP000218113"/>
    </source>
</evidence>
<dbReference type="SUPFAM" id="SSF52540">
    <property type="entry name" value="P-loop containing nucleoside triphosphate hydrolases"/>
    <property type="match status" value="1"/>
</dbReference>
<sequence>MRKIRIQELRQEADQFQVMINIGEMEGIECSITNPFSQQEELDLEWYFEEYLRMPQMNNILFDKTRTSIAKKGEQLFETLFSERNLFRAYSRFFDQKDSSCRFEIIGSPAFHALHWEILKDPDQPDPFSLRYPIVRKTPGVKPQNVEFKESTELRILLVTSRPAGRNDVNYRTISRPLLEALRHAKLRVRINILRPGTFEALSRHLEAKDLGYYHILHFDGHGSLLSYDQLNQVAKQDSEASSLVFKQPFGRDEIQKYEGKRAFIFMEKQAESTPDPVEAKDFAKLLARHQVPMVILNACQSAKQQGQENTSLGSFLLEGGVQAVLAMSYSITVSAAILFITQFYQHLFEKGDFDDAVRRARWELAQDKERQAYFNEVIHLEDWMLPVVYQNQPLPWQLRDLNDQEYLEHYTQKATAYKQPPTTYGFHGRDLDLLEIEKLLLQHNLLLIQGMGGAGKSTLLRHMAYWWQSTGFVEQIFYFGFDEKSWNRQQILGSLAKDLFTESPTMLGRFLSAPEPIQQEMICEQLRSTRHLLILDNLESITGSHLAIGKTLSAEEQLDLKALLTHLVGGKTLVLLGSRGEESWLAAGTFATAVYQLSGLDQQASSSLARSILDQLGINIDLADQNFRKLLRGLQGFPLALEVILPNLKERQAQDISQALHLGDTGLDELHSQDKTKSIQQCIDYSHSNLDPQAQKLLLCLALFNTAINPQYLPLFFEEIKKTSPDSDIPFDRWPEVQQQARDWGLINQHPKFGPLGYLYLQPTFPYFLKIRLRQPENKVFLESLERAFVLFYNDLGQALNKMMTDRKPEERQMGQFLAEAEWENINHAFRIALKHQIPFFDICRVIDKYCDFKLDHTQALELANAALVSLEKINSDLLADQFLDVHLLVLDNIGRCLLFLKKFSKSEEYYQKSLKIQIEFKDRYFQVSTYHQLGYVAREQHQWAKAEEYYQKSLEIMIEFKDRYSQAPTYHELGYVARGQRQWVQAEKYYQKALEIKIEFKDRYEQASTYHELGVVARGQCQWAQAEEYCKKSLEIKIEFKDRYSQAPTYHNLGVVAQEQRQWVQATEFYQKALEIKIEFKDRYSQASTYHNLGVVVQEQRQWVQAEAYYQKALEIKIEFKARYEQASTYHNLGIVAEEQAFWQQAKIYLFKAAKISNEFGDQHGLSITLRTLYQLFKETKDSTIIDELAEILAISTEEVTDLFNKIDQA</sequence>
<dbReference type="PROSITE" id="PS50005">
    <property type="entry name" value="TPR"/>
    <property type="match status" value="4"/>
</dbReference>
<dbReference type="Gene3D" id="1.25.40.10">
    <property type="entry name" value="Tetratricopeptide repeat domain"/>
    <property type="match status" value="2"/>
</dbReference>
<dbReference type="InterPro" id="IPR027417">
    <property type="entry name" value="P-loop_NTPase"/>
</dbReference>
<feature type="domain" description="NACHT" evidence="4">
    <location>
        <begin position="447"/>
        <end position="613"/>
    </location>
</feature>
<dbReference type="Pfam" id="PF12770">
    <property type="entry name" value="CHAT"/>
    <property type="match status" value="1"/>
</dbReference>
<dbReference type="InterPro" id="IPR024983">
    <property type="entry name" value="CHAT_dom"/>
</dbReference>
<keyword evidence="2 3" id="KW-0802">TPR repeat</keyword>
<dbReference type="Proteomes" id="UP000218113">
    <property type="component" value="Unassembled WGS sequence"/>
</dbReference>
<feature type="repeat" description="TPR" evidence="3">
    <location>
        <begin position="1089"/>
        <end position="1122"/>
    </location>
</feature>
<organism evidence="6 7">
    <name type="scientific">SAR324 cluster bacterium</name>
    <dbReference type="NCBI Taxonomy" id="2024889"/>
    <lineage>
        <taxon>Bacteria</taxon>
        <taxon>Deltaproteobacteria</taxon>
        <taxon>SAR324 cluster</taxon>
    </lineage>
</organism>
<dbReference type="AlphaFoldDB" id="A0A2A4SLC2"/>
<evidence type="ECO:0000256" key="1">
    <source>
        <dbReference type="ARBA" id="ARBA00022737"/>
    </source>
</evidence>
<dbReference type="InterPro" id="IPR019734">
    <property type="entry name" value="TPR_rpt"/>
</dbReference>
<proteinExistence type="predicted"/>
<feature type="repeat" description="TPR" evidence="3">
    <location>
        <begin position="929"/>
        <end position="962"/>
    </location>
</feature>
<dbReference type="PANTHER" id="PTHR45641">
    <property type="entry name" value="TETRATRICOPEPTIDE REPEAT PROTEIN (AFU_ORTHOLOGUE AFUA_6G03870)"/>
    <property type="match status" value="1"/>
</dbReference>
<dbReference type="PRINTS" id="PR00364">
    <property type="entry name" value="DISEASERSIST"/>
</dbReference>
<dbReference type="Pfam" id="PF13424">
    <property type="entry name" value="TPR_12"/>
    <property type="match status" value="3"/>
</dbReference>
<dbReference type="SMART" id="SM00028">
    <property type="entry name" value="TPR"/>
    <property type="match status" value="7"/>
</dbReference>
<dbReference type="Pfam" id="PF05729">
    <property type="entry name" value="NACHT"/>
    <property type="match status" value="1"/>
</dbReference>
<keyword evidence="1" id="KW-0677">Repeat</keyword>
<reference evidence="7" key="1">
    <citation type="submission" date="2017-08" db="EMBL/GenBank/DDBJ databases">
        <title>A dynamic microbial community with high functional redundancy inhabits the cold, oxic subseafloor aquifer.</title>
        <authorList>
            <person name="Tully B.J."/>
            <person name="Wheat C.G."/>
            <person name="Glazer B.T."/>
            <person name="Huber J.A."/>
        </authorList>
    </citation>
    <scope>NUCLEOTIDE SEQUENCE [LARGE SCALE GENOMIC DNA]</scope>
</reference>
<feature type="repeat" description="TPR" evidence="3">
    <location>
        <begin position="969"/>
        <end position="1002"/>
    </location>
</feature>
<evidence type="ECO:0000256" key="2">
    <source>
        <dbReference type="ARBA" id="ARBA00022803"/>
    </source>
</evidence>
<dbReference type="EMBL" id="NVSR01000172">
    <property type="protein sequence ID" value="PCI21859.1"/>
    <property type="molecule type" value="Genomic_DNA"/>
</dbReference>
<evidence type="ECO:0000259" key="4">
    <source>
        <dbReference type="Pfam" id="PF05729"/>
    </source>
</evidence>
<name>A0A2A4SLC2_9DELT</name>
<dbReference type="Gene3D" id="3.40.50.300">
    <property type="entry name" value="P-loop containing nucleotide triphosphate hydrolases"/>
    <property type="match status" value="1"/>
</dbReference>
<comment type="caution">
    <text evidence="6">The sequence shown here is derived from an EMBL/GenBank/DDBJ whole genome shotgun (WGS) entry which is preliminary data.</text>
</comment>
<feature type="repeat" description="TPR" evidence="3">
    <location>
        <begin position="1049"/>
        <end position="1082"/>
    </location>
</feature>
<feature type="domain" description="CHAT" evidence="5">
    <location>
        <begin position="72"/>
        <end position="389"/>
    </location>
</feature>
<evidence type="ECO:0000313" key="6">
    <source>
        <dbReference type="EMBL" id="PCI21859.1"/>
    </source>
</evidence>
<dbReference type="SUPFAM" id="SSF48452">
    <property type="entry name" value="TPR-like"/>
    <property type="match status" value="3"/>
</dbReference>
<dbReference type="InterPro" id="IPR007111">
    <property type="entry name" value="NACHT_NTPase"/>
</dbReference>
<gene>
    <name evidence="6" type="ORF">COB67_13760</name>
</gene>
<dbReference type="InterPro" id="IPR011990">
    <property type="entry name" value="TPR-like_helical_dom_sf"/>
</dbReference>
<evidence type="ECO:0000256" key="3">
    <source>
        <dbReference type="PROSITE-ProRule" id="PRU00339"/>
    </source>
</evidence>
<evidence type="ECO:0000259" key="5">
    <source>
        <dbReference type="Pfam" id="PF12770"/>
    </source>
</evidence>
<dbReference type="PANTHER" id="PTHR45641:SF1">
    <property type="entry name" value="AAA+ ATPASE DOMAIN-CONTAINING PROTEIN"/>
    <property type="match status" value="1"/>
</dbReference>